<name>H6RQ74_BLASD</name>
<dbReference type="Gene3D" id="3.40.50.11780">
    <property type="match status" value="2"/>
</dbReference>
<gene>
    <name evidence="5" type="ordered locus">BLASA_3172</name>
</gene>
<dbReference type="eggNOG" id="COG3497">
    <property type="taxonomic scope" value="Bacteria"/>
</dbReference>
<dbReference type="OrthoDB" id="9767864at2"/>
<feature type="domain" description="Tail sheath protein C-terminal" evidence="4">
    <location>
        <begin position="404"/>
        <end position="507"/>
    </location>
</feature>
<dbReference type="AlphaFoldDB" id="H6RQ74"/>
<dbReference type="KEGG" id="bsd:BLASA_3172"/>
<evidence type="ECO:0000313" key="5">
    <source>
        <dbReference type="EMBL" id="CCG04041.1"/>
    </source>
</evidence>
<evidence type="ECO:0000259" key="3">
    <source>
        <dbReference type="Pfam" id="PF04984"/>
    </source>
</evidence>
<accession>H6RQ74</accession>
<feature type="region of interest" description="Disordered" evidence="2">
    <location>
        <begin position="180"/>
        <end position="218"/>
    </location>
</feature>
<feature type="domain" description="Tail sheath protein subtilisin-like" evidence="3">
    <location>
        <begin position="267"/>
        <end position="396"/>
    </location>
</feature>
<evidence type="ECO:0000256" key="2">
    <source>
        <dbReference type="SAM" id="MobiDB-lite"/>
    </source>
</evidence>
<dbReference type="Pfam" id="PF04984">
    <property type="entry name" value="Phage_sheath_1"/>
    <property type="match status" value="1"/>
</dbReference>
<dbReference type="InterPro" id="IPR052042">
    <property type="entry name" value="Tail_sheath_structural"/>
</dbReference>
<evidence type="ECO:0000313" key="6">
    <source>
        <dbReference type="Proteomes" id="UP000007517"/>
    </source>
</evidence>
<dbReference type="Pfam" id="PF17482">
    <property type="entry name" value="Phage_sheath_1C"/>
    <property type="match status" value="1"/>
</dbReference>
<evidence type="ECO:0000259" key="4">
    <source>
        <dbReference type="Pfam" id="PF17482"/>
    </source>
</evidence>
<dbReference type="InterPro" id="IPR035089">
    <property type="entry name" value="Phage_sheath_subtilisin"/>
</dbReference>
<sequence>MTVNLTYPGVYVREVSSGVRTVTGVATSITAFIGRTLRGPTDRPVLVQSFTEFTRMHGGLWAESPLSYSVSQYFLNGGRDALIGRVVNGAARATVTLPTGFGLEAADEGAWGSRLRVRVEDAAAGPGEPSDSRFNLLVKDTATGQPESFLNLSTQPDHPRFVTGVLRAGSALVRVKGAVPSARPTASGAAPAGTDPLENAASSTPFGTDGSDGSAVTDTQVSGAAAQAARQGLWVLDLADIVNLIVVPPLTRTVDVGKATWDAALGYAVDRRAVVLVDPASSWANPDAVISGIAALTTRTANGALYYPRVTSPDPLRENRPDTFAASGAVAGVIARTDASRGVWKAPAGLEATLLGVDDLDYTLTDGQNGRLNPLGVNCLRQFPVAGRVVWGARTLVGADQLASEWKYLSVRRTALYIEESLFRGTQWVVFEPNDEPLWSQIRLSIGSFMNDLFRQGAFQGSSPREAYLVKCDRETTTQHDIDRGVVNISVGFAPLKPAEFVIISIQQLAGQTAV</sequence>
<keyword evidence="6" id="KW-1185">Reference proteome</keyword>
<reference evidence="5 6" key="1">
    <citation type="journal article" date="2012" name="J. Bacteriol.">
        <title>Genome Sequence of Blastococcus saxobsidens DD2, a Stone-Inhabiting Bacterium.</title>
        <authorList>
            <person name="Chouaia B."/>
            <person name="Crotti E."/>
            <person name="Brusetti L."/>
            <person name="Daffonchio D."/>
            <person name="Essoussi I."/>
            <person name="Nouioui I."/>
            <person name="Sbissi I."/>
            <person name="Ghodhbane-Gtari F."/>
            <person name="Gtari M."/>
            <person name="Vacherie B."/>
            <person name="Barbe V."/>
            <person name="Medigue C."/>
            <person name="Gury J."/>
            <person name="Pujic P."/>
            <person name="Normand P."/>
        </authorList>
    </citation>
    <scope>NUCLEOTIDE SEQUENCE [LARGE SCALE GENOMIC DNA]</scope>
    <source>
        <strain evidence="5 6">DD2</strain>
    </source>
</reference>
<evidence type="ECO:0000256" key="1">
    <source>
        <dbReference type="ARBA" id="ARBA00008005"/>
    </source>
</evidence>
<dbReference type="PANTHER" id="PTHR35861">
    <property type="match status" value="1"/>
</dbReference>
<dbReference type="RefSeq" id="WP_014376921.1">
    <property type="nucleotide sequence ID" value="NC_016943.1"/>
</dbReference>
<dbReference type="STRING" id="1146883.BLASA_3172"/>
<reference evidence="6" key="2">
    <citation type="submission" date="2012-02" db="EMBL/GenBank/DDBJ databases">
        <title>Complete genome sequence of Blastococcus saxobsidens strain DD2.</title>
        <authorList>
            <person name="Genoscope."/>
        </authorList>
    </citation>
    <scope>NUCLEOTIDE SEQUENCE [LARGE SCALE GENOMIC DNA]</scope>
    <source>
        <strain evidence="6">DD2</strain>
    </source>
</reference>
<comment type="similarity">
    <text evidence="1">Belongs to the myoviridae tail sheath protein family.</text>
</comment>
<organism evidence="5 6">
    <name type="scientific">Blastococcus saxobsidens (strain DD2)</name>
    <dbReference type="NCBI Taxonomy" id="1146883"/>
    <lineage>
        <taxon>Bacteria</taxon>
        <taxon>Bacillati</taxon>
        <taxon>Actinomycetota</taxon>
        <taxon>Actinomycetes</taxon>
        <taxon>Geodermatophilales</taxon>
        <taxon>Geodermatophilaceae</taxon>
        <taxon>Blastococcus</taxon>
    </lineage>
</organism>
<proteinExistence type="inferred from homology"/>
<dbReference type="EMBL" id="FO117623">
    <property type="protein sequence ID" value="CCG04041.1"/>
    <property type="molecule type" value="Genomic_DNA"/>
</dbReference>
<dbReference type="HOGENOM" id="CLU_009303_1_0_11"/>
<dbReference type="InterPro" id="IPR020287">
    <property type="entry name" value="Tail_sheath_C"/>
</dbReference>
<dbReference type="PANTHER" id="PTHR35861:SF1">
    <property type="entry name" value="PHAGE TAIL SHEATH PROTEIN"/>
    <property type="match status" value="1"/>
</dbReference>
<dbReference type="Proteomes" id="UP000007517">
    <property type="component" value="Chromosome"/>
</dbReference>
<protein>
    <submittedName>
        <fullName evidence="5">Phage tail sheath protein</fullName>
    </submittedName>
</protein>